<keyword evidence="3" id="KW-0479">Metal-binding</keyword>
<accession>A0A6J6U8Y9</accession>
<evidence type="ECO:0000256" key="5">
    <source>
        <dbReference type="ARBA" id="ARBA00023004"/>
    </source>
</evidence>
<comment type="similarity">
    <text evidence="1">Belongs to the cytochrome P450 family.</text>
</comment>
<evidence type="ECO:0000313" key="7">
    <source>
        <dbReference type="EMBL" id="CAB4755047.1"/>
    </source>
</evidence>
<dbReference type="GO" id="GO:0004497">
    <property type="term" value="F:monooxygenase activity"/>
    <property type="evidence" value="ECO:0007669"/>
    <property type="project" value="UniProtKB-KW"/>
</dbReference>
<dbReference type="InterPro" id="IPR036396">
    <property type="entry name" value="Cyt_P450_sf"/>
</dbReference>
<dbReference type="InterPro" id="IPR002397">
    <property type="entry name" value="Cyt_P450_B"/>
</dbReference>
<evidence type="ECO:0000256" key="6">
    <source>
        <dbReference type="ARBA" id="ARBA00023033"/>
    </source>
</evidence>
<reference evidence="7" key="1">
    <citation type="submission" date="2020-05" db="EMBL/GenBank/DDBJ databases">
        <authorList>
            <person name="Chiriac C."/>
            <person name="Salcher M."/>
            <person name="Ghai R."/>
            <person name="Kavagutti S V."/>
        </authorList>
    </citation>
    <scope>NUCLEOTIDE SEQUENCE</scope>
</reference>
<dbReference type="SUPFAM" id="SSF48264">
    <property type="entry name" value="Cytochrome P450"/>
    <property type="match status" value="1"/>
</dbReference>
<name>A0A6J6U8Y9_9ZZZZ</name>
<keyword evidence="5" id="KW-0408">Iron</keyword>
<gene>
    <name evidence="7" type="ORF">UFOPK2754_02041</name>
    <name evidence="8" type="ORF">UFOPK3543_00532</name>
</gene>
<evidence type="ECO:0000256" key="3">
    <source>
        <dbReference type="ARBA" id="ARBA00022723"/>
    </source>
</evidence>
<dbReference type="Pfam" id="PF00067">
    <property type="entry name" value="p450"/>
    <property type="match status" value="1"/>
</dbReference>
<dbReference type="EMBL" id="CAFBMH010000011">
    <property type="protein sequence ID" value="CAB4895065.1"/>
    <property type="molecule type" value="Genomic_DNA"/>
</dbReference>
<dbReference type="GO" id="GO:0020037">
    <property type="term" value="F:heme binding"/>
    <property type="evidence" value="ECO:0007669"/>
    <property type="project" value="InterPro"/>
</dbReference>
<dbReference type="PROSITE" id="PS00086">
    <property type="entry name" value="CYTOCHROME_P450"/>
    <property type="match status" value="1"/>
</dbReference>
<protein>
    <submittedName>
        <fullName evidence="7">Unannotated protein</fullName>
    </submittedName>
</protein>
<keyword evidence="2" id="KW-0349">Heme</keyword>
<dbReference type="PRINTS" id="PR00359">
    <property type="entry name" value="BP450"/>
</dbReference>
<dbReference type="EMBL" id="CAEZYR010000080">
    <property type="protein sequence ID" value="CAB4755047.1"/>
    <property type="molecule type" value="Genomic_DNA"/>
</dbReference>
<proteinExistence type="inferred from homology"/>
<dbReference type="FunFam" id="1.10.630.10:FF:000018">
    <property type="entry name" value="Cytochrome P450 monooxygenase"/>
    <property type="match status" value="1"/>
</dbReference>
<sequence>MDDRAELTDVAAAARLLKAPETQVDPFPAYDTLRDQCPVQVGSKSWVLLRYDHVRAALADPEQFSSNVRDSENPAFRHSPLVFDDPPQHTHVRRVLAKTFTPRRIAEAEPWVRALAHECIDSMLALEATRGEPTDFVEHFADPLPVRVIATMLGISTERHRDFKRWSNDRSYVVYNFRGAPTPALERAIEGVAAQHEFFVDVARRRMHDPGDDLISALLHTEVDGDRLATDEVAGVCSVLLSAGNLTTTRLLGSLVARLAADQAEWAQVRGDAAARDRFVEQVLRVDSPVQTPIRKTTTDIVMSGKTIPKGTFVTIGIGAANRDDAGADLPHLSFGHGIHYCIGAALARLEASVSLEVLAARAPRFRLDGAAVPEVGMSHRGYAVLPLRLS</sequence>
<evidence type="ECO:0000256" key="2">
    <source>
        <dbReference type="ARBA" id="ARBA00022617"/>
    </source>
</evidence>
<evidence type="ECO:0000313" key="8">
    <source>
        <dbReference type="EMBL" id="CAB4895065.1"/>
    </source>
</evidence>
<dbReference type="InterPro" id="IPR017972">
    <property type="entry name" value="Cyt_P450_CS"/>
</dbReference>
<keyword evidence="6" id="KW-0503">Monooxygenase</keyword>
<dbReference type="Gene3D" id="1.10.630.10">
    <property type="entry name" value="Cytochrome P450"/>
    <property type="match status" value="1"/>
</dbReference>
<evidence type="ECO:0000256" key="1">
    <source>
        <dbReference type="ARBA" id="ARBA00010617"/>
    </source>
</evidence>
<dbReference type="AlphaFoldDB" id="A0A6J6U8Y9"/>
<dbReference type="PANTHER" id="PTHR46696:SF3">
    <property type="entry name" value="PULCHERRIMINIC ACID SYNTHASE"/>
    <property type="match status" value="1"/>
</dbReference>
<dbReference type="GO" id="GO:0016705">
    <property type="term" value="F:oxidoreductase activity, acting on paired donors, with incorporation or reduction of molecular oxygen"/>
    <property type="evidence" value="ECO:0007669"/>
    <property type="project" value="InterPro"/>
</dbReference>
<keyword evidence="4" id="KW-0560">Oxidoreductase</keyword>
<dbReference type="GO" id="GO:0005506">
    <property type="term" value="F:iron ion binding"/>
    <property type="evidence" value="ECO:0007669"/>
    <property type="project" value="InterPro"/>
</dbReference>
<organism evidence="7">
    <name type="scientific">freshwater metagenome</name>
    <dbReference type="NCBI Taxonomy" id="449393"/>
    <lineage>
        <taxon>unclassified sequences</taxon>
        <taxon>metagenomes</taxon>
        <taxon>ecological metagenomes</taxon>
    </lineage>
</organism>
<dbReference type="InterPro" id="IPR001128">
    <property type="entry name" value="Cyt_P450"/>
</dbReference>
<evidence type="ECO:0000256" key="4">
    <source>
        <dbReference type="ARBA" id="ARBA00023002"/>
    </source>
</evidence>
<dbReference type="PANTHER" id="PTHR46696">
    <property type="entry name" value="P450, PUTATIVE (EUROFUNG)-RELATED"/>
    <property type="match status" value="1"/>
</dbReference>